<comment type="caution">
    <text evidence="2">The sequence shown here is derived from an EMBL/GenBank/DDBJ whole genome shotgun (WGS) entry which is preliminary data.</text>
</comment>
<name>A0A0A6UH71_ACTUT</name>
<dbReference type="OrthoDB" id="3289741at2"/>
<accession>A0A0A6UH71</accession>
<evidence type="ECO:0000256" key="1">
    <source>
        <dbReference type="SAM" id="MobiDB-lite"/>
    </source>
</evidence>
<dbReference type="Proteomes" id="UP000054537">
    <property type="component" value="Unassembled WGS sequence"/>
</dbReference>
<evidence type="ECO:0000313" key="2">
    <source>
        <dbReference type="EMBL" id="KHD75380.1"/>
    </source>
</evidence>
<evidence type="ECO:0000313" key="3">
    <source>
        <dbReference type="Proteomes" id="UP000054537"/>
    </source>
</evidence>
<proteinExistence type="predicted"/>
<dbReference type="EMBL" id="JRTT01000028">
    <property type="protein sequence ID" value="KHD75380.1"/>
    <property type="molecule type" value="Genomic_DNA"/>
</dbReference>
<keyword evidence="3" id="KW-1185">Reference proteome</keyword>
<sequence>MFLAPAIVGVGLVAGAGFLAARGVGVLAGAAGDRMAARQTRGWAVADRIARIVADHRLLQDQIQRGQAQFGALISAGPALGEVPGTALDLGRGEQWAGQAEAMLAAAESRFRTEMAAARTRWVMNEVAAALDRLPKPAPVPGRPRAAAAAPAPSARVAESLQRVLGRMDGGVPPGQAKVLQKRAADALTAATETARLRLLDDLRYSVDQANEQVRRRQSTLRELAARLAGYTGPAVDGALAAISAAGADPDPDLPGLSSLVEAAVAATLAPMVRDYTRQALRESLEEIGCTVEEEFDTALGVNGLAHLRRDGWEDLAVRVRSRGEENAYYFNMVAPAGAVADDVAAIEHQWCSAVDKLLPALEAHGLQVTTTHRSEEGDPHVQNVDPARFPFERRRRDDRRRDQDQRRERKLPR</sequence>
<dbReference type="AlphaFoldDB" id="A0A0A6UH71"/>
<dbReference type="STRING" id="1869.MB27_23400"/>
<gene>
    <name evidence="2" type="ORF">MB27_23400</name>
</gene>
<reference evidence="2 3" key="1">
    <citation type="submission" date="2014-10" db="EMBL/GenBank/DDBJ databases">
        <title>Draft genome sequence of Actinoplanes utahensis NRRL 12052.</title>
        <authorList>
            <person name="Velasco-Bucheli B."/>
            <person name="del Cerro C."/>
            <person name="Hormigo D."/>
            <person name="Garcia J.L."/>
            <person name="Acebal C."/>
            <person name="Arroyo M."/>
            <person name="de la Mata I."/>
        </authorList>
    </citation>
    <scope>NUCLEOTIDE SEQUENCE [LARGE SCALE GENOMIC DNA]</scope>
    <source>
        <strain evidence="2 3">NRRL 12052</strain>
    </source>
</reference>
<organism evidence="2 3">
    <name type="scientific">Actinoplanes utahensis</name>
    <dbReference type="NCBI Taxonomy" id="1869"/>
    <lineage>
        <taxon>Bacteria</taxon>
        <taxon>Bacillati</taxon>
        <taxon>Actinomycetota</taxon>
        <taxon>Actinomycetes</taxon>
        <taxon>Micromonosporales</taxon>
        <taxon>Micromonosporaceae</taxon>
        <taxon>Actinoplanes</taxon>
    </lineage>
</organism>
<feature type="region of interest" description="Disordered" evidence="1">
    <location>
        <begin position="370"/>
        <end position="414"/>
    </location>
</feature>
<protein>
    <submittedName>
        <fullName evidence="2">Uncharacterized protein</fullName>
    </submittedName>
</protein>
<feature type="compositionally biased region" description="Basic and acidic residues" evidence="1">
    <location>
        <begin position="391"/>
        <end position="408"/>
    </location>
</feature>
<dbReference type="RefSeq" id="WP_043527643.1">
    <property type="nucleotide sequence ID" value="NZ_BAABKU010000036.1"/>
</dbReference>